<accession>L0F933</accession>
<gene>
    <name evidence="2" type="ordered locus">Desdi_1672</name>
</gene>
<dbReference type="STRING" id="871963.Desdi_1672"/>
<keyword evidence="1" id="KW-0175">Coiled coil</keyword>
<evidence type="ECO:0000256" key="1">
    <source>
        <dbReference type="SAM" id="Coils"/>
    </source>
</evidence>
<protein>
    <recommendedName>
        <fullName evidence="4">Membrane-bound metallopeptidase</fullName>
    </recommendedName>
</protein>
<dbReference type="eggNOG" id="COG2433">
    <property type="taxonomic scope" value="Bacteria"/>
</dbReference>
<dbReference type="AlphaFoldDB" id="L0F933"/>
<sequence>MFMSIITERTPLVVAAEINSIRNQTGKILLVSAIEIGSRLSEAKNMLQYGEWLKWLSESVNYSERTAQRLMGLFEAYGENLSQQPNSLDTTNMPNLNYTQALILLGISEEERTQLIAEIDVESMSSRELQKVVQERSHALEERNQVLQEKTDLQIALDDQVNKVTQLTSERDGLRRKAEELRKYQIGIETKVGKLSSELNSVKKSSSYEHVQRMTKNLTEAYFKTSANKVAFLYESLDKTFKDLVWELGQLSNKNPEVYEEYKNKLTKFLAKNLDRI</sequence>
<reference evidence="3" key="1">
    <citation type="submission" date="2012-02" db="EMBL/GenBank/DDBJ databases">
        <title>Complete sequence of Desulfitobacterium dichloroeliminans LMG P-21439.</title>
        <authorList>
            <person name="Lucas S."/>
            <person name="Han J."/>
            <person name="Lapidus A."/>
            <person name="Cheng J.-F."/>
            <person name="Goodwin L."/>
            <person name="Pitluck S."/>
            <person name="Peters L."/>
            <person name="Ovchinnikova G."/>
            <person name="Teshima H."/>
            <person name="Detter J.C."/>
            <person name="Han C."/>
            <person name="Tapia R."/>
            <person name="Land M."/>
            <person name="Hauser L."/>
            <person name="Kyrpides N."/>
            <person name="Ivanova N."/>
            <person name="Pagani I."/>
            <person name="Kruse T."/>
            <person name="de Vos W.M."/>
            <person name="Boon N."/>
            <person name="Smidt H."/>
            <person name="Woyke T."/>
        </authorList>
    </citation>
    <scope>NUCLEOTIDE SEQUENCE [LARGE SCALE GENOMIC DNA]</scope>
    <source>
        <strain evidence="3">LMG P-21439 / DCA1</strain>
    </source>
</reference>
<dbReference type="RefSeq" id="WP_015262151.1">
    <property type="nucleotide sequence ID" value="NC_019903.1"/>
</dbReference>
<feature type="coiled-coil region" evidence="1">
    <location>
        <begin position="130"/>
        <end position="184"/>
    </location>
</feature>
<dbReference type="KEGG" id="ddl:Desdi_1672"/>
<keyword evidence="3" id="KW-1185">Reference proteome</keyword>
<dbReference type="Pfam" id="PF11300">
    <property type="entry name" value="DUF3102"/>
    <property type="match status" value="1"/>
</dbReference>
<name>L0F933_DESDL</name>
<proteinExistence type="predicted"/>
<evidence type="ECO:0000313" key="2">
    <source>
        <dbReference type="EMBL" id="AGA69161.1"/>
    </source>
</evidence>
<dbReference type="InterPro" id="IPR021451">
    <property type="entry name" value="DUF3102"/>
</dbReference>
<dbReference type="Proteomes" id="UP000010797">
    <property type="component" value="Chromosome"/>
</dbReference>
<evidence type="ECO:0008006" key="4">
    <source>
        <dbReference type="Google" id="ProtNLM"/>
    </source>
</evidence>
<dbReference type="HOGENOM" id="CLU_062996_0_0_9"/>
<dbReference type="EMBL" id="CP003344">
    <property type="protein sequence ID" value="AGA69161.1"/>
    <property type="molecule type" value="Genomic_DNA"/>
</dbReference>
<evidence type="ECO:0000313" key="3">
    <source>
        <dbReference type="Proteomes" id="UP000010797"/>
    </source>
</evidence>
<organism evidence="2 3">
    <name type="scientific">Desulfitobacterium dichloroeliminans (strain LMG P-21439 / DCA1)</name>
    <dbReference type="NCBI Taxonomy" id="871963"/>
    <lineage>
        <taxon>Bacteria</taxon>
        <taxon>Bacillati</taxon>
        <taxon>Bacillota</taxon>
        <taxon>Clostridia</taxon>
        <taxon>Eubacteriales</taxon>
        <taxon>Desulfitobacteriaceae</taxon>
        <taxon>Desulfitobacterium</taxon>
    </lineage>
</organism>